<proteinExistence type="predicted"/>
<dbReference type="Proteomes" id="UP000523795">
    <property type="component" value="Unassembled WGS sequence"/>
</dbReference>
<organism evidence="1 2">
    <name type="scientific">Arthrobacter deserti</name>
    <dbReference type="NCBI Taxonomy" id="1742687"/>
    <lineage>
        <taxon>Bacteria</taxon>
        <taxon>Bacillati</taxon>
        <taxon>Actinomycetota</taxon>
        <taxon>Actinomycetes</taxon>
        <taxon>Micrococcales</taxon>
        <taxon>Micrococcaceae</taxon>
        <taxon>Arthrobacter</taxon>
    </lineage>
</organism>
<dbReference type="EMBL" id="JAAZSR010000006">
    <property type="protein sequence ID" value="NKX49195.1"/>
    <property type="molecule type" value="Genomic_DNA"/>
</dbReference>
<reference evidence="1 2" key="1">
    <citation type="submission" date="2020-04" db="EMBL/GenBank/DDBJ databases">
        <authorList>
            <person name="Liu S."/>
        </authorList>
    </citation>
    <scope>NUCLEOTIDE SEQUENCE [LARGE SCALE GENOMIC DNA]</scope>
    <source>
        <strain evidence="1 2">CGMCC 1.15091</strain>
    </source>
</reference>
<feature type="non-terminal residue" evidence="1">
    <location>
        <position position="1"/>
    </location>
</feature>
<accession>A0ABX1JIP0</accession>
<keyword evidence="2" id="KW-1185">Reference proteome</keyword>
<evidence type="ECO:0000313" key="2">
    <source>
        <dbReference type="Proteomes" id="UP000523795"/>
    </source>
</evidence>
<protein>
    <recommendedName>
        <fullName evidence="3">Neutral zinc metallopeptidase</fullName>
    </recommendedName>
</protein>
<evidence type="ECO:0008006" key="3">
    <source>
        <dbReference type="Google" id="ProtNLM"/>
    </source>
</evidence>
<dbReference type="SUPFAM" id="SSF55486">
    <property type="entry name" value="Metalloproteases ('zincins'), catalytic domain"/>
    <property type="match status" value="1"/>
</dbReference>
<gene>
    <name evidence="1" type="ORF">HER39_01080</name>
</gene>
<name>A0ABX1JIP0_9MICC</name>
<sequence>DGSYTSPTVVGLYDGTDPASAPVCGGVPLGPGNAYYCPEGDYVAWDVGLMTNGYQSGDGWPYLVVAHEWAHAVQNRLPQELVSPALELQADCLAGASLFGAAEDGTLVFEEGDQRELEAALTVLADQSPWTETGDHGNAAERVSAFSTGREGSVDACLPESEDE</sequence>
<evidence type="ECO:0000313" key="1">
    <source>
        <dbReference type="EMBL" id="NKX49195.1"/>
    </source>
</evidence>
<comment type="caution">
    <text evidence="1">The sequence shown here is derived from an EMBL/GenBank/DDBJ whole genome shotgun (WGS) entry which is preliminary data.</text>
</comment>
<feature type="non-terminal residue" evidence="1">
    <location>
        <position position="164"/>
    </location>
</feature>